<dbReference type="PANTHER" id="PTHR37610:SF47">
    <property type="entry name" value="RETROTRANSPOSON COPIA-LIKE N-TERMINAL DOMAIN-CONTAINING PROTEIN"/>
    <property type="match status" value="1"/>
</dbReference>
<dbReference type="PANTHER" id="PTHR37610">
    <property type="entry name" value="CCHC-TYPE DOMAIN-CONTAINING PROTEIN"/>
    <property type="match status" value="1"/>
</dbReference>
<gene>
    <name evidence="2" type="ORF">CK203_096860</name>
</gene>
<accession>A0A438BPT2</accession>
<feature type="region of interest" description="Disordered" evidence="1">
    <location>
        <begin position="92"/>
        <end position="111"/>
    </location>
</feature>
<comment type="caution">
    <text evidence="2">The sequence shown here is derived from an EMBL/GenBank/DDBJ whole genome shotgun (WGS) entry which is preliminary data.</text>
</comment>
<evidence type="ECO:0000256" key="1">
    <source>
        <dbReference type="SAM" id="MobiDB-lite"/>
    </source>
</evidence>
<evidence type="ECO:0000313" key="3">
    <source>
        <dbReference type="Proteomes" id="UP000288805"/>
    </source>
</evidence>
<name>A0A438BPT2_VITVI</name>
<organism evidence="2 3">
    <name type="scientific">Vitis vinifera</name>
    <name type="common">Grape</name>
    <dbReference type="NCBI Taxonomy" id="29760"/>
    <lineage>
        <taxon>Eukaryota</taxon>
        <taxon>Viridiplantae</taxon>
        <taxon>Streptophyta</taxon>
        <taxon>Embryophyta</taxon>
        <taxon>Tracheophyta</taxon>
        <taxon>Spermatophyta</taxon>
        <taxon>Magnoliopsida</taxon>
        <taxon>eudicotyledons</taxon>
        <taxon>Gunneridae</taxon>
        <taxon>Pentapetalae</taxon>
        <taxon>rosids</taxon>
        <taxon>Vitales</taxon>
        <taxon>Vitaceae</taxon>
        <taxon>Viteae</taxon>
        <taxon>Vitis</taxon>
    </lineage>
</organism>
<evidence type="ECO:0008006" key="4">
    <source>
        <dbReference type="Google" id="ProtNLM"/>
    </source>
</evidence>
<sequence length="111" mass="12796">MTTSLELRRHQKPQHSTYKKWIAENNMVMSWLVNSMTTDIGENFLSFDTAKEIWDIAKELSQTRKTHLKSSRLKASSTICVKETLRKSGHSRGNLLEIHGKPIDWKPPSTT</sequence>
<evidence type="ECO:0000313" key="2">
    <source>
        <dbReference type="EMBL" id="RVW12949.1"/>
    </source>
</evidence>
<dbReference type="EMBL" id="QGNW01002672">
    <property type="protein sequence ID" value="RVW12949.1"/>
    <property type="molecule type" value="Genomic_DNA"/>
</dbReference>
<proteinExistence type="predicted"/>
<dbReference type="Proteomes" id="UP000288805">
    <property type="component" value="Unassembled WGS sequence"/>
</dbReference>
<dbReference type="AlphaFoldDB" id="A0A438BPT2"/>
<reference evidence="2 3" key="1">
    <citation type="journal article" date="2018" name="PLoS Genet.">
        <title>Population sequencing reveals clonal diversity and ancestral inbreeding in the grapevine cultivar Chardonnay.</title>
        <authorList>
            <person name="Roach M.J."/>
            <person name="Johnson D.L."/>
            <person name="Bohlmann J."/>
            <person name="van Vuuren H.J."/>
            <person name="Jones S.J."/>
            <person name="Pretorius I.S."/>
            <person name="Schmidt S.A."/>
            <person name="Borneman A.R."/>
        </authorList>
    </citation>
    <scope>NUCLEOTIDE SEQUENCE [LARGE SCALE GENOMIC DNA]</scope>
    <source>
        <strain evidence="3">cv. Chardonnay</strain>
        <tissue evidence="2">Leaf</tissue>
    </source>
</reference>
<protein>
    <recommendedName>
        <fullName evidence="4">Retrotransposon Copia-like N-terminal domain-containing protein</fullName>
    </recommendedName>
</protein>